<accession>A0A9P8IJ16</accession>
<sequence>MATAAQKSRLEFTLSTGDRTANNNTEYYDQVTALSQALINRSFRDLFENTKGIAGIAHTGKEGDRIFGELDAPTIMLIGHVDDPNLAYYQLRIKSADVVFRNGQTRTLSQWVLNLKVNLGQVPGFIVGDYHVQRIFANFAASEWVAPVEGTSTCFDPKTKTTISLQEWKDRPENSDYFYRITGLIGEWAKTEAHKGLSTLGIKFSLPQEEGPMLRHTQVYPYKSHRNPKEVTSIGDCSRGTQAEPYGDLVQGDFNCLTFCENIDTSWDMPGKSINPIVRSLPLGGKLSHPCNLSFPVSEDNLKAPDSLGTFAMDHRVVMDRYLLPTLEDLCRATVVKINDPERKIAAPEISFQPRYTIGSPPPERQLNSSPNGGIEFTKMSECHYRWRCGDSKEKKGHLYTDGPYSLLRDRYNSYKIDTESAVDVEWSPGQPTLAISASISYKYDCAFADREDMTGHWDSVKYEVNAAAAFSLGLHISNSTIIPKVKGISRADVAKIKDGSISSLDGLNTVSDGDLNVVSYPHNSTATGKCTDDSGSVFKKDLETSLRSTISEFMERINEHFNARGQLVLPGYGNLEMKNPRFSKLGGIVADFVLKSTAPDGTISFPEPRDDPTSGEKPSGQHNIPTGVTEPKDENTLKLNWDYQVSYNPATKIGRLSLHAKNNKKEDLSFHFIRISLLTSASTRTRPFDDTEWSPSPDDGALDILYSNGEYVHSTLNKHQSEESLSETTLKGNVYELSRGSGWPTNLPALEVAVKTDRSAGEMQASVQGSKSTGFKVPKDQELSLVLQGDIQELGRYKMKIAESWKKVPGLKFGGEGTAISYRDINIQP</sequence>
<dbReference type="GeneID" id="68321203"/>
<reference evidence="2" key="1">
    <citation type="journal article" date="2021" name="Mol. Plant Microbe Interact.">
        <title>Telomere to telomere genome assembly of Fusarium musae F31, causal agent of crown rot disease of banana.</title>
        <authorList>
            <person name="Degradi L."/>
            <person name="Tava V."/>
            <person name="Kunova A."/>
            <person name="Cortesi P."/>
            <person name="Saracchi M."/>
            <person name="Pasquali M."/>
        </authorList>
    </citation>
    <scope>NUCLEOTIDE SEQUENCE</scope>
    <source>
        <strain evidence="2">F31</strain>
    </source>
</reference>
<gene>
    <name evidence="2" type="ORF">J7337_013347</name>
</gene>
<evidence type="ECO:0000313" key="2">
    <source>
        <dbReference type="EMBL" id="KAG9495113.1"/>
    </source>
</evidence>
<feature type="region of interest" description="Disordered" evidence="1">
    <location>
        <begin position="601"/>
        <end position="636"/>
    </location>
</feature>
<dbReference type="RefSeq" id="XP_044674113.1">
    <property type="nucleotide sequence ID" value="XM_044830838.1"/>
</dbReference>
<protein>
    <submittedName>
        <fullName evidence="2">Uncharacterized protein</fullName>
    </submittedName>
</protein>
<evidence type="ECO:0000256" key="1">
    <source>
        <dbReference type="SAM" id="MobiDB-lite"/>
    </source>
</evidence>
<dbReference type="EMBL" id="JAHBCI010000011">
    <property type="protein sequence ID" value="KAG9495113.1"/>
    <property type="molecule type" value="Genomic_DNA"/>
</dbReference>
<dbReference type="KEGG" id="fmu:J7337_013347"/>
<dbReference type="Proteomes" id="UP000827133">
    <property type="component" value="Unassembled WGS sequence"/>
</dbReference>
<name>A0A9P8IJ16_9HYPO</name>
<evidence type="ECO:0000313" key="3">
    <source>
        <dbReference type="Proteomes" id="UP000827133"/>
    </source>
</evidence>
<proteinExistence type="predicted"/>
<comment type="caution">
    <text evidence="2">The sequence shown here is derived from an EMBL/GenBank/DDBJ whole genome shotgun (WGS) entry which is preliminary data.</text>
</comment>
<organism evidence="2 3">
    <name type="scientific">Fusarium musae</name>
    <dbReference type="NCBI Taxonomy" id="1042133"/>
    <lineage>
        <taxon>Eukaryota</taxon>
        <taxon>Fungi</taxon>
        <taxon>Dikarya</taxon>
        <taxon>Ascomycota</taxon>
        <taxon>Pezizomycotina</taxon>
        <taxon>Sordariomycetes</taxon>
        <taxon>Hypocreomycetidae</taxon>
        <taxon>Hypocreales</taxon>
        <taxon>Nectriaceae</taxon>
        <taxon>Fusarium</taxon>
    </lineage>
</organism>
<keyword evidence="3" id="KW-1185">Reference proteome</keyword>
<dbReference type="AlphaFoldDB" id="A0A9P8IJ16"/>